<dbReference type="KEGG" id="pob:LPB03_11075"/>
<gene>
    <name evidence="3" type="ORF">LPB3_11085</name>
</gene>
<evidence type="ECO:0008006" key="5">
    <source>
        <dbReference type="Google" id="ProtNLM"/>
    </source>
</evidence>
<proteinExistence type="predicted"/>
<dbReference type="EMBL" id="LSFM01000023">
    <property type="protein sequence ID" value="OBY62687.1"/>
    <property type="molecule type" value="Genomic_DNA"/>
</dbReference>
<keyword evidence="4" id="KW-1185">Reference proteome</keyword>
<dbReference type="STRING" id="1774273.LPB03_11075"/>
<name>A0A1B8TSR0_9FLAO</name>
<keyword evidence="2" id="KW-0732">Signal</keyword>
<reference evidence="4" key="1">
    <citation type="submission" date="2016-02" db="EMBL/GenBank/DDBJ databases">
        <authorList>
            <person name="Shin S.-K."/>
            <person name="Yi H."/>
            <person name="Kim E."/>
        </authorList>
    </citation>
    <scope>NUCLEOTIDE SEQUENCE [LARGE SCALE GENOMIC DNA]</scope>
    <source>
        <strain evidence="4">LPB0003</strain>
    </source>
</reference>
<keyword evidence="1" id="KW-0175">Coiled coil</keyword>
<feature type="chain" id="PRO_5008615524" description="Outer membrane protein beta-barrel domain-containing protein" evidence="2">
    <location>
        <begin position="19"/>
        <end position="469"/>
    </location>
</feature>
<evidence type="ECO:0000256" key="2">
    <source>
        <dbReference type="SAM" id="SignalP"/>
    </source>
</evidence>
<evidence type="ECO:0000256" key="1">
    <source>
        <dbReference type="SAM" id="Coils"/>
    </source>
</evidence>
<dbReference type="Proteomes" id="UP000092584">
    <property type="component" value="Unassembled WGS sequence"/>
</dbReference>
<evidence type="ECO:0000313" key="4">
    <source>
        <dbReference type="Proteomes" id="UP000092584"/>
    </source>
</evidence>
<dbReference type="AlphaFoldDB" id="A0A1B8TSR0"/>
<accession>A0A1B8TSR0</accession>
<protein>
    <recommendedName>
        <fullName evidence="5">Outer membrane protein beta-barrel domain-containing protein</fullName>
    </recommendedName>
</protein>
<sequence>MKKLLTCFLLFSVTVLIAQEKYRVTYNYQTEEINYYKLDKLNNIQDTLSGPKFKRNSLIELKLIHVNPFAVSIKTDVKEEAIHPKMSGFNFSSLLGGMKSFTGENLNLNIDNVAKESSYLSRGGKSRGSKVSNQFADLNKLTTNIDAVKTSFLSNLLNPNFDKKEILENLKEASSQLKDSRLSNPNDNYYLFLSNLNNAVQEDAAQLSNEIENISTEIDSTLNGDKAMSRGELVQKSNTYKNLEALKKSINSTQLNTAESLNKIKDLFTSLEASNFEQTYDYTIESDKVAIELNFLQSAFSETANGTPTEENLIKTRTLKLFSKGGFKINSSIALTLNNFGSKAKDFYIDQDGIIGEDVGNSSTPNISTMINFYPVMGENFNLGGSFGVSIPITGETRGINFLLGPTMFLGSKSRISLSGGVAYGTVNKLTNGLEVGDTTTITDLDSFTKSVYDFGYYFGISFSLFEIK</sequence>
<feature type="coiled-coil region" evidence="1">
    <location>
        <begin position="163"/>
        <end position="217"/>
    </location>
</feature>
<feature type="signal peptide" evidence="2">
    <location>
        <begin position="1"/>
        <end position="18"/>
    </location>
</feature>
<evidence type="ECO:0000313" key="3">
    <source>
        <dbReference type="EMBL" id="OBY62687.1"/>
    </source>
</evidence>
<comment type="caution">
    <text evidence="3">The sequence shown here is derived from an EMBL/GenBank/DDBJ whole genome shotgun (WGS) entry which is preliminary data.</text>
</comment>
<dbReference type="RefSeq" id="WP_065319673.1">
    <property type="nucleotide sequence ID" value="NZ_CP017477.1"/>
</dbReference>
<dbReference type="OrthoDB" id="1434494at2"/>
<organism evidence="3 4">
    <name type="scientific">Polaribacter vadi</name>
    <dbReference type="NCBI Taxonomy" id="1774273"/>
    <lineage>
        <taxon>Bacteria</taxon>
        <taxon>Pseudomonadati</taxon>
        <taxon>Bacteroidota</taxon>
        <taxon>Flavobacteriia</taxon>
        <taxon>Flavobacteriales</taxon>
        <taxon>Flavobacteriaceae</taxon>
    </lineage>
</organism>